<protein>
    <recommendedName>
        <fullName evidence="3">MADF domain-containing protein</fullName>
    </recommendedName>
</protein>
<sequence length="130" mass="15191">MTDKLSDFSIQDDDIEMVKTNPQRSPIYNWLMKHYEIFNNRRNYWKTIAVKFEELGIKNIHNEPYSTSQIKNIWLRVKKAKNKEDALRTVEVGGKTRSYSSSNASLIQSSNAFISSSISDARKEDEYFIS</sequence>
<accession>A0ABT6QAL5</accession>
<evidence type="ECO:0008006" key="3">
    <source>
        <dbReference type="Google" id="ProtNLM"/>
    </source>
</evidence>
<proteinExistence type="predicted"/>
<evidence type="ECO:0000313" key="1">
    <source>
        <dbReference type="EMBL" id="MDI2113948.1"/>
    </source>
</evidence>
<dbReference type="RefSeq" id="WP_281463599.1">
    <property type="nucleotide sequence ID" value="NZ_JASBAN010000007.1"/>
</dbReference>
<dbReference type="Proteomes" id="UP001431775">
    <property type="component" value="Unassembled WGS sequence"/>
</dbReference>
<gene>
    <name evidence="1" type="ORF">QJV33_11770</name>
</gene>
<evidence type="ECO:0000313" key="2">
    <source>
        <dbReference type="Proteomes" id="UP001431775"/>
    </source>
</evidence>
<keyword evidence="2" id="KW-1185">Reference proteome</keyword>
<comment type="caution">
    <text evidence="1">The sequence shown here is derived from an EMBL/GenBank/DDBJ whole genome shotgun (WGS) entry which is preliminary data.</text>
</comment>
<organism evidence="1 2">
    <name type="scientific">Commensalibacter nepenthis</name>
    <dbReference type="NCBI Taxonomy" id="3043872"/>
    <lineage>
        <taxon>Bacteria</taxon>
        <taxon>Pseudomonadati</taxon>
        <taxon>Pseudomonadota</taxon>
        <taxon>Alphaproteobacteria</taxon>
        <taxon>Acetobacterales</taxon>
        <taxon>Acetobacteraceae</taxon>
    </lineage>
</organism>
<dbReference type="EMBL" id="JASBAN010000007">
    <property type="protein sequence ID" value="MDI2113948.1"/>
    <property type="molecule type" value="Genomic_DNA"/>
</dbReference>
<reference evidence="1" key="1">
    <citation type="submission" date="2023-05" db="EMBL/GenBank/DDBJ databases">
        <title>Whole genome sequence of Commensalibacter sp.</title>
        <authorList>
            <person name="Charoenyingcharoen P."/>
            <person name="Yukphan P."/>
        </authorList>
    </citation>
    <scope>NUCLEOTIDE SEQUENCE</scope>
    <source>
        <strain evidence="1">TBRC 10068</strain>
    </source>
</reference>
<name>A0ABT6QAL5_9PROT</name>